<organism evidence="1 2">
    <name type="scientific">Plastoroseomonas hellenica</name>
    <dbReference type="NCBI Taxonomy" id="2687306"/>
    <lineage>
        <taxon>Bacteria</taxon>
        <taxon>Pseudomonadati</taxon>
        <taxon>Pseudomonadota</taxon>
        <taxon>Alphaproteobacteria</taxon>
        <taxon>Acetobacterales</taxon>
        <taxon>Acetobacteraceae</taxon>
        <taxon>Plastoroseomonas</taxon>
    </lineage>
</organism>
<accession>A0ABS5EX23</accession>
<dbReference type="Proteomes" id="UP001196870">
    <property type="component" value="Unassembled WGS sequence"/>
</dbReference>
<name>A0ABS5EX23_9PROT</name>
<evidence type="ECO:0000313" key="1">
    <source>
        <dbReference type="EMBL" id="MBR0664778.1"/>
    </source>
</evidence>
<gene>
    <name evidence="1" type="ORF">GXW71_10490</name>
</gene>
<reference evidence="2" key="1">
    <citation type="journal article" date="2021" name="Syst. Appl. Microbiol.">
        <title>Roseomonas hellenica sp. nov., isolated from roots of wild-growing Alkanna tinctoria.</title>
        <authorList>
            <person name="Rat A."/>
            <person name="Naranjo H.D."/>
            <person name="Lebbe L."/>
            <person name="Cnockaert M."/>
            <person name="Krigas N."/>
            <person name="Grigoriadou K."/>
            <person name="Maloupa E."/>
            <person name="Willems A."/>
        </authorList>
    </citation>
    <scope>NUCLEOTIDE SEQUENCE [LARGE SCALE GENOMIC DNA]</scope>
    <source>
        <strain evidence="2">LMG 31523</strain>
    </source>
</reference>
<evidence type="ECO:0008006" key="3">
    <source>
        <dbReference type="Google" id="ProtNLM"/>
    </source>
</evidence>
<proteinExistence type="predicted"/>
<dbReference type="EMBL" id="JAAGBB010000010">
    <property type="protein sequence ID" value="MBR0664778.1"/>
    <property type="molecule type" value="Genomic_DNA"/>
</dbReference>
<sequence length="119" mass="12952">MRPVVPAPATIASLLHRVSTAPEYRRKGFHSKVVLGARHVGKVTGGRETAGSRELFPGRLVEAAMTEKERTLLLLVARHLAAVLEADVTSPDEPSAEAAEIRELIESLEGSEGRRIHRL</sequence>
<protein>
    <recommendedName>
        <fullName evidence="3">N-acetyltransferase domain-containing protein</fullName>
    </recommendedName>
</protein>
<evidence type="ECO:0000313" key="2">
    <source>
        <dbReference type="Proteomes" id="UP001196870"/>
    </source>
</evidence>
<comment type="caution">
    <text evidence="1">The sequence shown here is derived from an EMBL/GenBank/DDBJ whole genome shotgun (WGS) entry which is preliminary data.</text>
</comment>
<dbReference type="RefSeq" id="WP_211852441.1">
    <property type="nucleotide sequence ID" value="NZ_JAAGBB010000010.1"/>
</dbReference>
<keyword evidence="2" id="KW-1185">Reference proteome</keyword>